<dbReference type="Proteomes" id="UP000825729">
    <property type="component" value="Unassembled WGS sequence"/>
</dbReference>
<reference evidence="1 2" key="1">
    <citation type="submission" date="2021-07" db="EMBL/GenBank/DDBJ databases">
        <title>The Aristolochia fimbriata genome: insights into angiosperm evolution, floral development and chemical biosynthesis.</title>
        <authorList>
            <person name="Jiao Y."/>
        </authorList>
    </citation>
    <scope>NUCLEOTIDE SEQUENCE [LARGE SCALE GENOMIC DNA]</scope>
    <source>
        <strain evidence="1">IBCAS-2021</strain>
        <tissue evidence="1">Leaf</tissue>
    </source>
</reference>
<name>A0AAV7E021_ARIFI</name>
<proteinExistence type="predicted"/>
<gene>
    <name evidence="1" type="ORF">H6P81_018104</name>
</gene>
<evidence type="ECO:0000313" key="1">
    <source>
        <dbReference type="EMBL" id="KAG9442250.1"/>
    </source>
</evidence>
<organism evidence="1 2">
    <name type="scientific">Aristolochia fimbriata</name>
    <name type="common">White veined hardy Dutchman's pipe vine</name>
    <dbReference type="NCBI Taxonomy" id="158543"/>
    <lineage>
        <taxon>Eukaryota</taxon>
        <taxon>Viridiplantae</taxon>
        <taxon>Streptophyta</taxon>
        <taxon>Embryophyta</taxon>
        <taxon>Tracheophyta</taxon>
        <taxon>Spermatophyta</taxon>
        <taxon>Magnoliopsida</taxon>
        <taxon>Magnoliidae</taxon>
        <taxon>Piperales</taxon>
        <taxon>Aristolochiaceae</taxon>
        <taxon>Aristolochia</taxon>
    </lineage>
</organism>
<dbReference type="AlphaFoldDB" id="A0AAV7E021"/>
<dbReference type="EMBL" id="JAINDJ010000007">
    <property type="protein sequence ID" value="KAG9442250.1"/>
    <property type="molecule type" value="Genomic_DNA"/>
</dbReference>
<evidence type="ECO:0000313" key="2">
    <source>
        <dbReference type="Proteomes" id="UP000825729"/>
    </source>
</evidence>
<accession>A0AAV7E021</accession>
<sequence length="145" mass="16071">MPQRAAIKGKALANFLVDHPVPAEWELTEELPNEENFLVEILPPWKMYFDGATRRDGAGARVSSSCRKMTSYRIHPYSHKTHVGDLLAKIPDASLFYILRTGNGPADPLAGIAACLARFDNMPSKVPIWVVPLPAEDEADEEAEE</sequence>
<protein>
    <submittedName>
        <fullName evidence="1">Uncharacterized protein</fullName>
    </submittedName>
</protein>
<comment type="caution">
    <text evidence="1">The sequence shown here is derived from an EMBL/GenBank/DDBJ whole genome shotgun (WGS) entry which is preliminary data.</text>
</comment>
<keyword evidence="2" id="KW-1185">Reference proteome</keyword>